<dbReference type="RefSeq" id="WP_191894518.1">
    <property type="nucleotide sequence ID" value="NZ_BMQD01000005.1"/>
</dbReference>
<dbReference type="Proteomes" id="UP000627984">
    <property type="component" value="Unassembled WGS sequence"/>
</dbReference>
<evidence type="ECO:0000313" key="2">
    <source>
        <dbReference type="Proteomes" id="UP000627984"/>
    </source>
</evidence>
<dbReference type="InterPro" id="IPR045592">
    <property type="entry name" value="DUF6461"/>
</dbReference>
<proteinExistence type="predicted"/>
<sequence length="210" mass="23759">MQSRTHLYDLLESTIFTEELDSEMDLWALGFCALWIKGVDLGTLASAFQLDLDTRTPCYLSEILDHHLDDGSRWVAEVNGWIGIVPGFVDDDASLMSVTQGGRQALSFSMNIHGREYFKYARDGRMIVSFEPSWTEERFGDDPHALDHLMDGLRFQITDDDVLDNPVEGPESISSTLALIGRITETDIATDWFQARHSRIGDPSWHPPRP</sequence>
<dbReference type="EMBL" id="BMQD01000005">
    <property type="protein sequence ID" value="GGK61193.1"/>
    <property type="molecule type" value="Genomic_DNA"/>
</dbReference>
<dbReference type="AlphaFoldDB" id="A0AA37BFN1"/>
<organism evidence="1 2">
    <name type="scientific">Planomonospora parontospora</name>
    <dbReference type="NCBI Taxonomy" id="58119"/>
    <lineage>
        <taxon>Bacteria</taxon>
        <taxon>Bacillati</taxon>
        <taxon>Actinomycetota</taxon>
        <taxon>Actinomycetes</taxon>
        <taxon>Streptosporangiales</taxon>
        <taxon>Streptosporangiaceae</taxon>
        <taxon>Planomonospora</taxon>
    </lineage>
</organism>
<dbReference type="Pfam" id="PF20062">
    <property type="entry name" value="DUF6461"/>
    <property type="match status" value="1"/>
</dbReference>
<gene>
    <name evidence="1" type="ORF">GCM10010126_20810</name>
</gene>
<evidence type="ECO:0000313" key="1">
    <source>
        <dbReference type="EMBL" id="GGK61193.1"/>
    </source>
</evidence>
<name>A0AA37BFN1_9ACTN</name>
<reference evidence="1" key="2">
    <citation type="submission" date="2022-09" db="EMBL/GenBank/DDBJ databases">
        <authorList>
            <person name="Sun Q."/>
            <person name="Ohkuma M."/>
        </authorList>
    </citation>
    <scope>NUCLEOTIDE SEQUENCE</scope>
    <source>
        <strain evidence="1">JCM 3093</strain>
    </source>
</reference>
<reference evidence="1" key="1">
    <citation type="journal article" date="2014" name="Int. J. Syst. Evol. Microbiol.">
        <title>Complete genome sequence of Corynebacterium casei LMG S-19264T (=DSM 44701T), isolated from a smear-ripened cheese.</title>
        <authorList>
            <consortium name="US DOE Joint Genome Institute (JGI-PGF)"/>
            <person name="Walter F."/>
            <person name="Albersmeier A."/>
            <person name="Kalinowski J."/>
            <person name="Ruckert C."/>
        </authorList>
    </citation>
    <scope>NUCLEOTIDE SEQUENCE</scope>
    <source>
        <strain evidence="1">JCM 3093</strain>
    </source>
</reference>
<comment type="caution">
    <text evidence="1">The sequence shown here is derived from an EMBL/GenBank/DDBJ whole genome shotgun (WGS) entry which is preliminary data.</text>
</comment>
<protein>
    <submittedName>
        <fullName evidence="1">Uncharacterized protein</fullName>
    </submittedName>
</protein>
<accession>A0AA37BFN1</accession>